<keyword evidence="9 11" id="KW-0663">Pyridoxal phosphate</keyword>
<dbReference type="InterPro" id="IPR015422">
    <property type="entry name" value="PyrdxlP-dep_Trfase_small"/>
</dbReference>
<comment type="similarity">
    <text evidence="11">Belongs to the class-III pyridoxal-phosphate-dependent aminotransferase family. OAT subfamily.</text>
</comment>
<evidence type="ECO:0000256" key="8">
    <source>
        <dbReference type="ARBA" id="ARBA00022679"/>
    </source>
</evidence>
<comment type="subcellular location">
    <subcellularLocation>
        <location evidence="11">Cytoplasm</location>
    </subcellularLocation>
</comment>
<dbReference type="OrthoDB" id="9807885at2"/>
<evidence type="ECO:0000256" key="7">
    <source>
        <dbReference type="ARBA" id="ARBA00022650"/>
    </source>
</evidence>
<dbReference type="GO" id="GO:0055129">
    <property type="term" value="P:L-proline biosynthetic process"/>
    <property type="evidence" value="ECO:0007669"/>
    <property type="project" value="UniProtKB-UniRule"/>
</dbReference>
<dbReference type="UniPathway" id="UPA00098">
    <property type="reaction ID" value="UER00358"/>
</dbReference>
<sequence length="398" mass="43561">MITSKSIIDKTDELGAHNYHPLPIVISKAEGVWVEDPEGNKYMDMLSAYSAVNQGHRHPRIIQALIDQANKVTLTSRAFHNDQLGPFYEKVVKLTQKDMVLPMNTGAEAVETAVKAARRWAYDVKKVADNQAEIIACVGNFHGRTMTAVSLSSEPEYQRGFGPMLPGIKLIPYGDIEALKQAITPNTAAFLLEPIQGEAGIVIPPDGFLKEAADVCKESNVLFIADEIQAGLGRSGKMFACDWDHVVPDMYILGKALGGGVFPISCVAANKDVLGVFNPGSHGSTFGGNPLACAVSVAALDVLEEEKLAERSLELGTYFQKKLKEIDNPMIKEVRGKGLFIGVELNEPARSYCEELKEKGLLCKETHENVIRFAPPLVISKEDLDWAIEKIQTVLEKK</sequence>
<evidence type="ECO:0000256" key="6">
    <source>
        <dbReference type="ARBA" id="ARBA00022605"/>
    </source>
</evidence>
<dbReference type="EMBL" id="SIJB01000029">
    <property type="protein sequence ID" value="NBI29995.1"/>
    <property type="molecule type" value="Genomic_DNA"/>
</dbReference>
<evidence type="ECO:0000256" key="2">
    <source>
        <dbReference type="ARBA" id="ARBA00004998"/>
    </source>
</evidence>
<dbReference type="PANTHER" id="PTHR11986:SF18">
    <property type="entry name" value="ORNITHINE AMINOTRANSFERASE, MITOCHONDRIAL"/>
    <property type="match status" value="1"/>
</dbReference>
<evidence type="ECO:0000256" key="5">
    <source>
        <dbReference type="ARBA" id="ARBA00022576"/>
    </source>
</evidence>
<accession>A0A6N9Q560</accession>
<dbReference type="GO" id="GO:0042802">
    <property type="term" value="F:identical protein binding"/>
    <property type="evidence" value="ECO:0007669"/>
    <property type="project" value="TreeGrafter"/>
</dbReference>
<dbReference type="AlphaFoldDB" id="A0A6N9Q560"/>
<evidence type="ECO:0000256" key="1">
    <source>
        <dbReference type="ARBA" id="ARBA00001933"/>
    </source>
</evidence>
<dbReference type="InterPro" id="IPR015421">
    <property type="entry name" value="PyrdxlP-dep_Trfase_major"/>
</dbReference>
<protein>
    <recommendedName>
        <fullName evidence="3 11">Ornithine aminotransferase</fullName>
        <shortName evidence="11">OAT</shortName>
        <ecNumber evidence="3 11">2.6.1.13</ecNumber>
    </recommendedName>
    <alternativeName>
        <fullName evidence="10 11">Ornithine--oxo-acid aminotransferase</fullName>
    </alternativeName>
</protein>
<dbReference type="GO" id="GO:0005737">
    <property type="term" value="C:cytoplasm"/>
    <property type="evidence" value="ECO:0007669"/>
    <property type="project" value="UniProtKB-SubCell"/>
</dbReference>
<evidence type="ECO:0000256" key="11">
    <source>
        <dbReference type="HAMAP-Rule" id="MF_01689"/>
    </source>
</evidence>
<dbReference type="GO" id="GO:0004587">
    <property type="term" value="F:ornithine aminotransferase activity"/>
    <property type="evidence" value="ECO:0007669"/>
    <property type="project" value="UniProtKB-UniRule"/>
</dbReference>
<keyword evidence="7 11" id="KW-0641">Proline biosynthesis</keyword>
<comment type="pathway">
    <text evidence="2 11">Amino-acid biosynthesis; L-proline biosynthesis; L-glutamate 5-semialdehyde from L-ornithine: step 1/1.</text>
</comment>
<dbReference type="HAMAP" id="MF_01689">
    <property type="entry name" value="Ornith_aminotrans_3"/>
    <property type="match status" value="1"/>
</dbReference>
<reference evidence="12 13" key="1">
    <citation type="submission" date="2019-01" db="EMBL/GenBank/DDBJ databases">
        <title>Chengkuizengella sp. nov., isolated from deep-sea sediment of East Pacific Ocean.</title>
        <authorList>
            <person name="Yang J."/>
            <person name="Lai Q."/>
            <person name="Shao Z."/>
        </authorList>
    </citation>
    <scope>NUCLEOTIDE SEQUENCE [LARGE SCALE GENOMIC DNA]</scope>
    <source>
        <strain evidence="12 13">YPA3-1-1</strain>
    </source>
</reference>
<keyword evidence="8 11" id="KW-0808">Transferase</keyword>
<dbReference type="PROSITE" id="PS00600">
    <property type="entry name" value="AA_TRANSFER_CLASS_3"/>
    <property type="match status" value="1"/>
</dbReference>
<dbReference type="InterPro" id="IPR010164">
    <property type="entry name" value="Orn_aminotrans"/>
</dbReference>
<dbReference type="Proteomes" id="UP000448943">
    <property type="component" value="Unassembled WGS sequence"/>
</dbReference>
<gene>
    <name evidence="11" type="primary">rocD</name>
    <name evidence="12" type="ORF">ERL59_13670</name>
</gene>
<feature type="modified residue" description="N6-(pyridoxal phosphate)lysine" evidence="11">
    <location>
        <position position="255"/>
    </location>
</feature>
<comment type="catalytic activity">
    <reaction evidence="11">
        <text>a 2-oxocarboxylate + L-ornithine = L-glutamate 5-semialdehyde + an L-alpha-amino acid</text>
        <dbReference type="Rhea" id="RHEA:13877"/>
        <dbReference type="ChEBI" id="CHEBI:35179"/>
        <dbReference type="ChEBI" id="CHEBI:46911"/>
        <dbReference type="ChEBI" id="CHEBI:58066"/>
        <dbReference type="ChEBI" id="CHEBI:59869"/>
        <dbReference type="EC" id="2.6.1.13"/>
    </reaction>
</comment>
<dbReference type="NCBIfam" id="NF003145">
    <property type="entry name" value="PRK04073.1"/>
    <property type="match status" value="1"/>
</dbReference>
<dbReference type="EC" id="2.6.1.13" evidence="3 11"/>
<dbReference type="PANTHER" id="PTHR11986">
    <property type="entry name" value="AMINOTRANSFERASE CLASS III"/>
    <property type="match status" value="1"/>
</dbReference>
<dbReference type="GO" id="GO:0030170">
    <property type="term" value="F:pyridoxal phosphate binding"/>
    <property type="evidence" value="ECO:0007669"/>
    <property type="project" value="UniProtKB-UniRule"/>
</dbReference>
<keyword evidence="6 11" id="KW-0028">Amino-acid biosynthesis</keyword>
<dbReference type="PIRSF" id="PIRSF000521">
    <property type="entry name" value="Transaminase_4ab_Lys_Orn"/>
    <property type="match status" value="1"/>
</dbReference>
<dbReference type="InterPro" id="IPR005814">
    <property type="entry name" value="Aminotrans_3"/>
</dbReference>
<dbReference type="NCBIfam" id="TIGR01885">
    <property type="entry name" value="Orn_aminotrans"/>
    <property type="match status" value="1"/>
</dbReference>
<dbReference type="SUPFAM" id="SSF53383">
    <property type="entry name" value="PLP-dependent transferases"/>
    <property type="match status" value="1"/>
</dbReference>
<dbReference type="FunFam" id="3.40.640.10:FF:000011">
    <property type="entry name" value="Ornithine aminotransferase"/>
    <property type="match status" value="1"/>
</dbReference>
<dbReference type="Gene3D" id="3.90.1150.10">
    <property type="entry name" value="Aspartate Aminotransferase, domain 1"/>
    <property type="match status" value="1"/>
</dbReference>
<name>A0A6N9Q560_9BACL</name>
<comment type="caution">
    <text evidence="12">The sequence shown here is derived from an EMBL/GenBank/DDBJ whole genome shotgun (WGS) entry which is preliminary data.</text>
</comment>
<keyword evidence="4 11" id="KW-0963">Cytoplasm</keyword>
<keyword evidence="13" id="KW-1185">Reference proteome</keyword>
<dbReference type="RefSeq" id="WP_160646807.1">
    <property type="nucleotide sequence ID" value="NZ_SIJB01000029.1"/>
</dbReference>
<dbReference type="Pfam" id="PF00202">
    <property type="entry name" value="Aminotran_3"/>
    <property type="match status" value="1"/>
</dbReference>
<dbReference type="InterPro" id="IPR050103">
    <property type="entry name" value="Class-III_PLP-dep_AT"/>
</dbReference>
<dbReference type="Gene3D" id="3.40.640.10">
    <property type="entry name" value="Type I PLP-dependent aspartate aminotransferase-like (Major domain)"/>
    <property type="match status" value="1"/>
</dbReference>
<evidence type="ECO:0000256" key="4">
    <source>
        <dbReference type="ARBA" id="ARBA00022490"/>
    </source>
</evidence>
<evidence type="ECO:0000313" key="13">
    <source>
        <dbReference type="Proteomes" id="UP000448943"/>
    </source>
</evidence>
<evidence type="ECO:0000256" key="3">
    <source>
        <dbReference type="ARBA" id="ARBA00012924"/>
    </source>
</evidence>
<evidence type="ECO:0000256" key="10">
    <source>
        <dbReference type="ARBA" id="ARBA00030587"/>
    </source>
</evidence>
<organism evidence="12 13">
    <name type="scientific">Chengkuizengella marina</name>
    <dbReference type="NCBI Taxonomy" id="2507566"/>
    <lineage>
        <taxon>Bacteria</taxon>
        <taxon>Bacillati</taxon>
        <taxon>Bacillota</taxon>
        <taxon>Bacilli</taxon>
        <taxon>Bacillales</taxon>
        <taxon>Paenibacillaceae</taxon>
        <taxon>Chengkuizengella</taxon>
    </lineage>
</organism>
<comment type="function">
    <text evidence="11">Catalyzes the interconversion of ornithine to glutamate semialdehyde.</text>
</comment>
<proteinExistence type="inferred from homology"/>
<keyword evidence="5 11" id="KW-0032">Aminotransferase</keyword>
<dbReference type="InterPro" id="IPR015424">
    <property type="entry name" value="PyrdxlP-dep_Trfase"/>
</dbReference>
<evidence type="ECO:0000256" key="9">
    <source>
        <dbReference type="ARBA" id="ARBA00022898"/>
    </source>
</evidence>
<dbReference type="CDD" id="cd00610">
    <property type="entry name" value="OAT_like"/>
    <property type="match status" value="1"/>
</dbReference>
<dbReference type="InterPro" id="IPR049704">
    <property type="entry name" value="Aminotrans_3_PPA_site"/>
</dbReference>
<evidence type="ECO:0000313" key="12">
    <source>
        <dbReference type="EMBL" id="NBI29995.1"/>
    </source>
</evidence>
<dbReference type="InterPro" id="IPR034757">
    <property type="entry name" value="Ornith_aminotrans_bact"/>
</dbReference>
<comment type="cofactor">
    <cofactor evidence="1 11">
        <name>pyridoxal 5'-phosphate</name>
        <dbReference type="ChEBI" id="CHEBI:597326"/>
    </cofactor>
</comment>